<dbReference type="InterPro" id="IPR008456">
    <property type="entry name" value="Collagen-bd_dom"/>
</dbReference>
<gene>
    <name evidence="9" type="ORF">C7Y47_14280</name>
</gene>
<feature type="compositionally biased region" description="Pro residues" evidence="6">
    <location>
        <begin position="1536"/>
        <end position="1558"/>
    </location>
</feature>
<feature type="region of interest" description="Disordered" evidence="6">
    <location>
        <begin position="55"/>
        <end position="167"/>
    </location>
</feature>
<evidence type="ECO:0000256" key="4">
    <source>
        <dbReference type="ARBA" id="ARBA00022729"/>
    </source>
</evidence>
<evidence type="ECO:0000313" key="10">
    <source>
        <dbReference type="Proteomes" id="UP000317944"/>
    </source>
</evidence>
<feature type="domain" description="Gram-positive cocci surface proteins LPxTG" evidence="8">
    <location>
        <begin position="1718"/>
        <end position="1752"/>
    </location>
</feature>
<dbReference type="GO" id="GO:0005518">
    <property type="term" value="F:collagen binding"/>
    <property type="evidence" value="ECO:0007669"/>
    <property type="project" value="InterPro"/>
</dbReference>
<keyword evidence="7" id="KW-0472">Membrane</keyword>
<dbReference type="Gene3D" id="2.60.40.1280">
    <property type="match status" value="1"/>
</dbReference>
<dbReference type="PROSITE" id="PS50847">
    <property type="entry name" value="GRAM_POS_ANCHORING"/>
    <property type="match status" value="1"/>
</dbReference>
<feature type="compositionally biased region" description="Basic and acidic residues" evidence="6">
    <location>
        <begin position="89"/>
        <end position="146"/>
    </location>
</feature>
<evidence type="ECO:0000256" key="1">
    <source>
        <dbReference type="ARBA" id="ARBA00004168"/>
    </source>
</evidence>
<dbReference type="Proteomes" id="UP000317944">
    <property type="component" value="Unassembled WGS sequence"/>
</dbReference>
<comment type="caution">
    <text evidence="9">The sequence shown here is derived from an EMBL/GenBank/DDBJ whole genome shotgun (WGS) entry which is preliminary data.</text>
</comment>
<feature type="compositionally biased region" description="Basic and acidic residues" evidence="6">
    <location>
        <begin position="1559"/>
        <end position="1618"/>
    </location>
</feature>
<feature type="region of interest" description="Disordered" evidence="6">
    <location>
        <begin position="1533"/>
        <end position="1669"/>
    </location>
</feature>
<dbReference type="EMBL" id="SADV01000011">
    <property type="protein sequence ID" value="TQR31156.1"/>
    <property type="molecule type" value="Genomic_DNA"/>
</dbReference>
<reference evidence="9 10" key="1">
    <citation type="submission" date="2018-03" db="EMBL/GenBank/DDBJ databases">
        <title>Aerobic endospore-forming bacteria genome sequencing and assembly.</title>
        <authorList>
            <person name="Cavalcante D.A."/>
            <person name="Driks A."/>
            <person name="Putonti C."/>
            <person name="De-Souza M.T."/>
        </authorList>
    </citation>
    <scope>NUCLEOTIDE SEQUENCE [LARGE SCALE GENOMIC DNA]</scope>
    <source>
        <strain evidence="9 10">SDF0037</strain>
    </source>
</reference>
<protein>
    <submittedName>
        <fullName evidence="9">LPXTG cell wall anchor domain-containing protein</fullName>
    </submittedName>
</protein>
<feature type="compositionally biased region" description="Low complexity" evidence="6">
    <location>
        <begin position="1632"/>
        <end position="1646"/>
    </location>
</feature>
<feature type="compositionally biased region" description="Basic and acidic residues" evidence="6">
    <location>
        <begin position="62"/>
        <end position="77"/>
    </location>
</feature>
<comment type="subcellular location">
    <subcellularLocation>
        <location evidence="1">Secreted</location>
        <location evidence="1">Cell wall</location>
        <topology evidence="1">Peptidoglycan-anchor</topology>
    </subcellularLocation>
</comment>
<dbReference type="Gene3D" id="2.60.40.740">
    <property type="match status" value="5"/>
</dbReference>
<evidence type="ECO:0000256" key="2">
    <source>
        <dbReference type="ARBA" id="ARBA00022512"/>
    </source>
</evidence>
<name>A0A544UF32_LYSSH</name>
<keyword evidence="2" id="KW-0134">Cell wall</keyword>
<keyword evidence="7" id="KW-1133">Transmembrane helix</keyword>
<evidence type="ECO:0000256" key="5">
    <source>
        <dbReference type="ARBA" id="ARBA00023088"/>
    </source>
</evidence>
<evidence type="ECO:0000256" key="6">
    <source>
        <dbReference type="SAM" id="MobiDB-lite"/>
    </source>
</evidence>
<sequence>MQRRQQTPTGIPLNLEKERNMRKFKKLNIAIILLLLVFQTVLSPISVFAIEDTSSTPLESEQQDHNQEIGKDGKESSDITSIKNGEGGTEDKNPSEVDKNPSTVDKDPSTVDKDPSTEDKNQSTEDKNQSTDDLKGEGEDANKPVEGESPQLSNEQITPGLPVDREDPNFKEKITLKINGAEVSGTSAQGKVGDFVEFRVDLGLVPGHQYSAGSSLTYTLPSQFAGLSGDTPLYYQGALIGNVVVSGQTATLTFTDKIRDEANAGTIVEDVYFTIKGELQSVGDGWLQNIEVPGYQTIELNFQPANSGQAVSKSGKADRDGKNSEFITWTVDVNTNLDVNSNTGNTTFTDTLINQHSFEGIPTVTELSISPTGAISVGKELTPAPTTTISDNTMTIDLPNKEHTGYRITYTTKVGDPGNVEKANFGNVATYNGTSTKTIYVNVEFGTPLEKSSSGPNIADLTTEWKIKYNFNKRNIPAKQAILTDTWDETQILAGNVDVYDENGTSVAKEKYKLTHNGTNGFELSFNDDVTEAYVIKYKTKPDDGVYPTTEITVKNTVTREDGLESIAYSHYKKNELVLDKSALGVDYQNKTISWKIVANQAKYALKAGTIFEDTYGDSLLKLKDGSLTVTVDGKEFKDFTLDKTEVDGKETGFILKLEQPVNGVIEINYTTDYEIKDIGTNDRTYTNTVKLKDTGIFKSESSDSATQKVKEEQKANGKKEGYYNYETKTFHWDVELNFNYNEFEDAVFKDTLDPSQEVTSITVTEGELNSAGEFEPVSSKKYTNKSPNKNEIVLELGPIKGPYKVTYTSKDADGVFPHGSDITISNKAALYEKTSTKPNAEWEKDVSVAHTKNILDKTGKQVGNSPQVNWNFKFNYAQSQLNNIVITDTVDKDSEGNPNQLILKDSFKVYEMNFTGTNPTPTRGKEISLSDANFNVDIEKGTFTLKLPNGDKAYYVTYSTVFMGASGESLNNTVDVAYTSTDGEHGQDVFNKNNFTYDGGGKVGKVPFVIIKTDAATGLPMENVKFDLLGPYTGNTVLASKTTRADGYLNYGLKLAPSTAGKKYKVIEETQPGYEPLTKEFELDEKEIETSGKYAGFQVIEIENKPLSGLACTEFGLTVYDIDGKLVNGTVTLVSEATGLSENHPVENGKVTFTPDQVKAGQYDVYDSNENKLGSVTVKYDDKCKDENVIQPAPKCENFTIVVEDTDGNIRTNIKELTLKSGTTEVKASTDASGKFIFESNKNNPTNGVKPGEYLVYEGKQFLGTVNLTYTKDCGHEFIIKQLPKCEEFKLTVKDVDGNKITDNTTKIVVKDAAGKEIINTTTKTGVIVLRDLDPGTYTVEVGGEKIGTFQTNIECEKSIQPAPKCELFTLTVKDENNKPRPNVSNITIKDETGAIIATNQTTNELGQITIEPKEIPSGKYRVYQGDLFIGQITVKYSESCYAEVSAAPACPEFTLTVQTKFGMPNANAKITVKDANGNIVKGVDNSEVLTTSITGTVVLPNEAIKQGTYYVYEGSSLIGAFTVKDTCSALVKPNPDPGPGPGPGPGPNPGPGPGLKPEPEKPVDPNKPKPEPEKPVDPNKPKPEPEKPVDPNKPAPEPEKPVDPNKPNPEPEKPVDPENPGNPTTDSKNPKNPGKPETTKPGKPSVQEVIDQGKDLKPYNPSTANKDTLDAYKDFLDKYNKLSKEEQEEVAKSLDIDKIKADAKEMEAQLKAQGKLPQTNGANQTALTLIGVALVLGALFLLRRRNTEVK</sequence>
<keyword evidence="4" id="KW-0732">Signal</keyword>
<evidence type="ECO:0000259" key="8">
    <source>
        <dbReference type="PROSITE" id="PS50847"/>
    </source>
</evidence>
<evidence type="ECO:0000256" key="7">
    <source>
        <dbReference type="SAM" id="Phobius"/>
    </source>
</evidence>
<keyword evidence="5" id="KW-0572">Peptidoglycan-anchor</keyword>
<dbReference type="InterPro" id="IPR019931">
    <property type="entry name" value="LPXTG_anchor"/>
</dbReference>
<feature type="transmembrane region" description="Helical" evidence="7">
    <location>
        <begin position="1727"/>
        <end position="1744"/>
    </location>
</feature>
<dbReference type="InterPro" id="IPR008966">
    <property type="entry name" value="Adhesion_dom_sf"/>
</dbReference>
<evidence type="ECO:0000313" key="9">
    <source>
        <dbReference type="EMBL" id="TQR31156.1"/>
    </source>
</evidence>
<accession>A0A544UF32</accession>
<keyword evidence="7" id="KW-0812">Transmembrane</keyword>
<dbReference type="OrthoDB" id="2056845at2"/>
<dbReference type="InterPro" id="IPR011252">
    <property type="entry name" value="Fibrogen-bd_dom1"/>
</dbReference>
<dbReference type="GO" id="GO:0007155">
    <property type="term" value="P:cell adhesion"/>
    <property type="evidence" value="ECO:0007669"/>
    <property type="project" value="InterPro"/>
</dbReference>
<dbReference type="Pfam" id="PF00746">
    <property type="entry name" value="Gram_pos_anchor"/>
    <property type="match status" value="1"/>
</dbReference>
<keyword evidence="3" id="KW-0964">Secreted</keyword>
<proteinExistence type="predicted"/>
<dbReference type="NCBIfam" id="TIGR01167">
    <property type="entry name" value="LPXTG_anchor"/>
    <property type="match status" value="1"/>
</dbReference>
<evidence type="ECO:0000256" key="3">
    <source>
        <dbReference type="ARBA" id="ARBA00022525"/>
    </source>
</evidence>
<dbReference type="SUPFAM" id="SSF49401">
    <property type="entry name" value="Bacterial adhesins"/>
    <property type="match status" value="5"/>
</dbReference>
<dbReference type="Pfam" id="PF05737">
    <property type="entry name" value="Collagen_bind"/>
    <property type="match status" value="4"/>
</dbReference>
<organism evidence="9 10">
    <name type="scientific">Lysinibacillus sphaericus</name>
    <name type="common">Bacillus sphaericus</name>
    <dbReference type="NCBI Taxonomy" id="1421"/>
    <lineage>
        <taxon>Bacteria</taxon>
        <taxon>Bacillati</taxon>
        <taxon>Bacillota</taxon>
        <taxon>Bacilli</taxon>
        <taxon>Bacillales</taxon>
        <taxon>Bacillaceae</taxon>
        <taxon>Lysinibacillus</taxon>
    </lineage>
</organism>
<feature type="transmembrane region" description="Helical" evidence="7">
    <location>
        <begin position="27"/>
        <end position="50"/>
    </location>
</feature>